<keyword evidence="3" id="KW-1003">Cell membrane</keyword>
<keyword evidence="10" id="KW-0326">Glycosidase</keyword>
<keyword evidence="9" id="KW-0325">Glycoprotein</keyword>
<keyword evidence="5" id="KW-0378">Hydrolase</keyword>
<evidence type="ECO:0000256" key="4">
    <source>
        <dbReference type="ARBA" id="ARBA00022692"/>
    </source>
</evidence>
<organism evidence="19 20">
    <name type="scientific">Erysiphe neolycopersici</name>
    <dbReference type="NCBI Taxonomy" id="212602"/>
    <lineage>
        <taxon>Eukaryota</taxon>
        <taxon>Fungi</taxon>
        <taxon>Dikarya</taxon>
        <taxon>Ascomycota</taxon>
        <taxon>Pezizomycotina</taxon>
        <taxon>Leotiomycetes</taxon>
        <taxon>Erysiphales</taxon>
        <taxon>Erysiphaceae</taxon>
        <taxon>Erysiphe</taxon>
    </lineage>
</organism>
<feature type="region of interest" description="Disordered" evidence="16">
    <location>
        <begin position="52"/>
        <end position="71"/>
    </location>
</feature>
<comment type="subcellular location">
    <subcellularLocation>
        <location evidence="1">Cell membrane</location>
        <topology evidence="1">Single-pass type II membrane protein</topology>
    </subcellularLocation>
</comment>
<evidence type="ECO:0000256" key="16">
    <source>
        <dbReference type="SAM" id="MobiDB-lite"/>
    </source>
</evidence>
<gene>
    <name evidence="19" type="ORF">OnM2_091004</name>
</gene>
<comment type="similarity">
    <text evidence="2">Belongs to the glycosyl hydrolase 5 (cellulase A) family.</text>
</comment>
<dbReference type="GO" id="GO:0005576">
    <property type="term" value="C:extracellular region"/>
    <property type="evidence" value="ECO:0007669"/>
    <property type="project" value="TreeGrafter"/>
</dbReference>
<keyword evidence="7 17" id="KW-1133">Transmembrane helix</keyword>
<evidence type="ECO:0000256" key="1">
    <source>
        <dbReference type="ARBA" id="ARBA00004401"/>
    </source>
</evidence>
<evidence type="ECO:0000256" key="8">
    <source>
        <dbReference type="ARBA" id="ARBA00023136"/>
    </source>
</evidence>
<feature type="compositionally biased region" description="Basic residues" evidence="16">
    <location>
        <begin position="1"/>
        <end position="29"/>
    </location>
</feature>
<keyword evidence="11" id="KW-0961">Cell wall biogenesis/degradation</keyword>
<feature type="domain" description="Glycoside hydrolase family 5" evidence="18">
    <location>
        <begin position="302"/>
        <end position="536"/>
    </location>
</feature>
<feature type="transmembrane region" description="Helical" evidence="17">
    <location>
        <begin position="129"/>
        <end position="151"/>
    </location>
</feature>
<protein>
    <recommendedName>
        <fullName evidence="14">glucan 1,3-beta-glucosidase</fullName>
        <ecNumber evidence="14">3.2.1.58</ecNumber>
    </recommendedName>
    <alternativeName>
        <fullName evidence="15">Exo-1,3-beta-glucanase D</fullName>
    </alternativeName>
</protein>
<evidence type="ECO:0000256" key="5">
    <source>
        <dbReference type="ARBA" id="ARBA00022801"/>
    </source>
</evidence>
<dbReference type="GO" id="GO:0071555">
    <property type="term" value="P:cell wall organization"/>
    <property type="evidence" value="ECO:0007669"/>
    <property type="project" value="UniProtKB-KW"/>
</dbReference>
<proteinExistence type="inferred from homology"/>
<sequence>MAQTSKKRKPTQKRRKNARTNKKRKRRPTHSNPGIHTLSAAALAKHDKLLQRNSRKLPDVMTKKLPRRKQSDISDLNTEMYHSRKYFSGRGNRRVASGKLLEAGMMAKLRCGDGSRFSLNKRRNLCSLFFFRIGLSISIIILFIIIASVVLSKNKKKNSSVMSQVTASDSGKPSNTNLNNIAESSIPVEARDSALDPFSWYDTTDFNVTYTNETVGGLPIMGCNSTWDDSNSANLNTPPISHPWGLYAERPARGVNLGGWLSLEPFITPSIFKEVGAIDEYTLVSRLGSTAKDTLEKHYATFVSEQTFIDIANAGLDHVRIPFSYWAVAIYDTDPYVFRVSWRYLLRGIEWARKHGLRINLDLHALPGSQNGWNHSGRQGQIGWLNGTDGSLNARRSLEIHDQLSQFFAQDRYRNIICFYGLVNEPKMTVLDTKAVVEWTAEASRLVRKNGIKAHIVFGDGFMGLGNWKDMFHDNHGLVLDAHQYVIFNKDLISLSHTKKIEYACKEWTIQAQESMSTSTGFGPTIFAEWSQADTDCAPNLNNVGWGVRWLGTYDPRDPTFEVLTPACALKNSQCDCTNANADPSLYSKPYKKFLKTFAEAQMASFEKGWGWFYWTWKTEVATQWSYQLGLKAGILPQKAYAPEFSCSTEIPSFAGLPEYY</sequence>
<evidence type="ECO:0000256" key="13">
    <source>
        <dbReference type="ARBA" id="ARBA00037126"/>
    </source>
</evidence>
<keyword evidence="8 17" id="KW-0472">Membrane</keyword>
<dbReference type="STRING" id="212602.A0A420HCW1"/>
<keyword evidence="6" id="KW-0735">Signal-anchor</keyword>
<dbReference type="Pfam" id="PF00150">
    <property type="entry name" value="Cellulase"/>
    <property type="match status" value="1"/>
</dbReference>
<evidence type="ECO:0000256" key="9">
    <source>
        <dbReference type="ARBA" id="ARBA00023180"/>
    </source>
</evidence>
<dbReference type="GO" id="GO:0005886">
    <property type="term" value="C:plasma membrane"/>
    <property type="evidence" value="ECO:0007669"/>
    <property type="project" value="UniProtKB-SubCell"/>
</dbReference>
<name>A0A420HCW1_9PEZI</name>
<evidence type="ECO:0000313" key="20">
    <source>
        <dbReference type="Proteomes" id="UP000286134"/>
    </source>
</evidence>
<dbReference type="InterPro" id="IPR050386">
    <property type="entry name" value="Glycosyl_hydrolase_5"/>
</dbReference>
<evidence type="ECO:0000256" key="15">
    <source>
        <dbReference type="ARBA" id="ARBA00041260"/>
    </source>
</evidence>
<feature type="compositionally biased region" description="Basic and acidic residues" evidence="16">
    <location>
        <begin position="52"/>
        <end position="62"/>
    </location>
</feature>
<dbReference type="GO" id="GO:0004338">
    <property type="term" value="F:glucan exo-1,3-beta-glucosidase activity"/>
    <property type="evidence" value="ECO:0007669"/>
    <property type="project" value="UniProtKB-EC"/>
</dbReference>
<dbReference type="Gene3D" id="3.20.20.80">
    <property type="entry name" value="Glycosidases"/>
    <property type="match status" value="1"/>
</dbReference>
<dbReference type="GO" id="GO:0009251">
    <property type="term" value="P:glucan catabolic process"/>
    <property type="evidence" value="ECO:0007669"/>
    <property type="project" value="TreeGrafter"/>
</dbReference>
<accession>A0A420HCW1</accession>
<comment type="function">
    <text evidence="13">Glucosidase involved in the degradation of cellulosic biomass. Active on lichenan.</text>
</comment>
<evidence type="ECO:0000256" key="10">
    <source>
        <dbReference type="ARBA" id="ARBA00023295"/>
    </source>
</evidence>
<evidence type="ECO:0000256" key="14">
    <source>
        <dbReference type="ARBA" id="ARBA00038929"/>
    </source>
</evidence>
<reference evidence="19 20" key="1">
    <citation type="journal article" date="2018" name="BMC Genomics">
        <title>Comparative genome analyses reveal sequence features reflecting distinct modes of host-adaptation between dicot and monocot powdery mildew.</title>
        <authorList>
            <person name="Wu Y."/>
            <person name="Ma X."/>
            <person name="Pan Z."/>
            <person name="Kale S.D."/>
            <person name="Song Y."/>
            <person name="King H."/>
            <person name="Zhang Q."/>
            <person name="Presley C."/>
            <person name="Deng X."/>
            <person name="Wei C.I."/>
            <person name="Xiao S."/>
        </authorList>
    </citation>
    <scope>NUCLEOTIDE SEQUENCE [LARGE SCALE GENOMIC DNA]</scope>
    <source>
        <strain evidence="19">UMSG2</strain>
    </source>
</reference>
<evidence type="ECO:0000256" key="3">
    <source>
        <dbReference type="ARBA" id="ARBA00022475"/>
    </source>
</evidence>
<feature type="region of interest" description="Disordered" evidence="16">
    <location>
        <begin position="1"/>
        <end position="37"/>
    </location>
</feature>
<evidence type="ECO:0000256" key="12">
    <source>
        <dbReference type="ARBA" id="ARBA00036824"/>
    </source>
</evidence>
<evidence type="ECO:0000313" key="19">
    <source>
        <dbReference type="EMBL" id="RKF55213.1"/>
    </source>
</evidence>
<evidence type="ECO:0000256" key="17">
    <source>
        <dbReference type="SAM" id="Phobius"/>
    </source>
</evidence>
<evidence type="ECO:0000259" key="18">
    <source>
        <dbReference type="Pfam" id="PF00150"/>
    </source>
</evidence>
<comment type="caution">
    <text evidence="19">The sequence shown here is derived from an EMBL/GenBank/DDBJ whole genome shotgun (WGS) entry which is preliminary data.</text>
</comment>
<dbReference type="InterPro" id="IPR001547">
    <property type="entry name" value="Glyco_hydro_5"/>
</dbReference>
<dbReference type="AlphaFoldDB" id="A0A420HCW1"/>
<evidence type="ECO:0000256" key="11">
    <source>
        <dbReference type="ARBA" id="ARBA00023316"/>
    </source>
</evidence>
<comment type="catalytic activity">
    <reaction evidence="12">
        <text>Successive hydrolysis of beta-D-glucose units from the non-reducing ends of (1-&gt;3)-beta-D-glucans, releasing alpha-glucose.</text>
        <dbReference type="EC" id="3.2.1.58"/>
    </reaction>
</comment>
<keyword evidence="20" id="KW-1185">Reference proteome</keyword>
<evidence type="ECO:0000256" key="7">
    <source>
        <dbReference type="ARBA" id="ARBA00022989"/>
    </source>
</evidence>
<dbReference type="Proteomes" id="UP000286134">
    <property type="component" value="Unassembled WGS sequence"/>
</dbReference>
<dbReference type="GO" id="GO:0009986">
    <property type="term" value="C:cell surface"/>
    <property type="evidence" value="ECO:0007669"/>
    <property type="project" value="TreeGrafter"/>
</dbReference>
<dbReference type="OrthoDB" id="62120at2759"/>
<evidence type="ECO:0000256" key="6">
    <source>
        <dbReference type="ARBA" id="ARBA00022968"/>
    </source>
</evidence>
<evidence type="ECO:0000256" key="2">
    <source>
        <dbReference type="ARBA" id="ARBA00005641"/>
    </source>
</evidence>
<dbReference type="EMBL" id="MCFK01009159">
    <property type="protein sequence ID" value="RKF55213.1"/>
    <property type="molecule type" value="Genomic_DNA"/>
</dbReference>
<keyword evidence="4 17" id="KW-0812">Transmembrane</keyword>
<dbReference type="SUPFAM" id="SSF51445">
    <property type="entry name" value="(Trans)glycosidases"/>
    <property type="match status" value="1"/>
</dbReference>
<dbReference type="InterPro" id="IPR017853">
    <property type="entry name" value="GH"/>
</dbReference>
<dbReference type="FunFam" id="3.20.20.80:FF:000033">
    <property type="entry name" value="Glucan 1,3-beta-glucosidase A"/>
    <property type="match status" value="1"/>
</dbReference>
<dbReference type="EC" id="3.2.1.58" evidence="14"/>
<dbReference type="PANTHER" id="PTHR31297:SF34">
    <property type="entry name" value="GLUCAN 1,3-BETA-GLUCOSIDASE 2"/>
    <property type="match status" value="1"/>
</dbReference>
<dbReference type="PANTHER" id="PTHR31297">
    <property type="entry name" value="GLUCAN ENDO-1,6-BETA-GLUCOSIDASE B"/>
    <property type="match status" value="1"/>
</dbReference>